<dbReference type="InterPro" id="IPR013990">
    <property type="entry name" value="WHy-dom"/>
</dbReference>
<evidence type="ECO:0000313" key="2">
    <source>
        <dbReference type="EMBL" id="TCV85896.1"/>
    </source>
</evidence>
<accession>A0A4R3Y2G8</accession>
<dbReference type="Gene3D" id="2.60.40.1820">
    <property type="match status" value="1"/>
</dbReference>
<reference evidence="2 3" key="1">
    <citation type="submission" date="2019-03" db="EMBL/GenBank/DDBJ databases">
        <title>Genomic Encyclopedia of Type Strains, Phase IV (KMG-IV): sequencing the most valuable type-strain genomes for metagenomic binning, comparative biology and taxonomic classification.</title>
        <authorList>
            <person name="Goeker M."/>
        </authorList>
    </citation>
    <scope>NUCLEOTIDE SEQUENCE [LARGE SCALE GENOMIC DNA]</scope>
    <source>
        <strain evidence="2 3">DSM 100309</strain>
    </source>
</reference>
<dbReference type="AlphaFoldDB" id="A0A4R3Y2G8"/>
<evidence type="ECO:0000313" key="3">
    <source>
        <dbReference type="Proteomes" id="UP000295367"/>
    </source>
</evidence>
<proteinExistence type="predicted"/>
<comment type="caution">
    <text evidence="2">The sequence shown here is derived from an EMBL/GenBank/DDBJ whole genome shotgun (WGS) entry which is preliminary data.</text>
</comment>
<protein>
    <submittedName>
        <fullName evidence="2">LEA14-like dessication related protein</fullName>
    </submittedName>
</protein>
<dbReference type="PROSITE" id="PS51257">
    <property type="entry name" value="PROKAR_LIPOPROTEIN"/>
    <property type="match status" value="1"/>
</dbReference>
<dbReference type="Pfam" id="PF03168">
    <property type="entry name" value="LEA_2"/>
    <property type="match status" value="1"/>
</dbReference>
<dbReference type="Proteomes" id="UP000295367">
    <property type="component" value="Unassembled WGS sequence"/>
</dbReference>
<name>A0A4R3Y2G8_9PROT</name>
<dbReference type="SUPFAM" id="SSF117070">
    <property type="entry name" value="LEA14-like"/>
    <property type="match status" value="1"/>
</dbReference>
<dbReference type="EMBL" id="SMCO01000008">
    <property type="protein sequence ID" value="TCV85896.1"/>
    <property type="molecule type" value="Genomic_DNA"/>
</dbReference>
<dbReference type="RefSeq" id="WP_124946614.1">
    <property type="nucleotide sequence ID" value="NZ_BHVT01000037.1"/>
</dbReference>
<feature type="domain" description="Water stress and hypersensitive response" evidence="1">
    <location>
        <begin position="30"/>
        <end position="145"/>
    </location>
</feature>
<evidence type="ECO:0000259" key="1">
    <source>
        <dbReference type="SMART" id="SM00769"/>
    </source>
</evidence>
<dbReference type="SMART" id="SM00769">
    <property type="entry name" value="WHy"/>
    <property type="match status" value="1"/>
</dbReference>
<dbReference type="InterPro" id="IPR004864">
    <property type="entry name" value="LEA_2"/>
</dbReference>
<keyword evidence="3" id="KW-1185">Reference proteome</keyword>
<organism evidence="2 3">
    <name type="scientific">Sulfurirhabdus autotrophica</name>
    <dbReference type="NCBI Taxonomy" id="1706046"/>
    <lineage>
        <taxon>Bacteria</taxon>
        <taxon>Pseudomonadati</taxon>
        <taxon>Pseudomonadota</taxon>
        <taxon>Betaproteobacteria</taxon>
        <taxon>Nitrosomonadales</taxon>
        <taxon>Sulfuricellaceae</taxon>
        <taxon>Sulfurirhabdus</taxon>
    </lineage>
</organism>
<dbReference type="GO" id="GO:0009269">
    <property type="term" value="P:response to desiccation"/>
    <property type="evidence" value="ECO:0007669"/>
    <property type="project" value="InterPro"/>
</dbReference>
<gene>
    <name evidence="2" type="ORF">EDC63_108104</name>
</gene>
<sequence>MKKLTCLYVVLALLIGGCTGLPSKMEQPTVTISSINLLRATFLEQTYQMQLRIQNPNDFALQIDGLSYELEVNDKPFAKGLSNKPITVPQYGTELLEVEGISTLASLLRQFSEMDKTQTSMHYHLKGKLNLRNAAMPIPFDYKGEVAIPTREKTL</sequence>
<dbReference type="OrthoDB" id="5421820at2"/>